<protein>
    <submittedName>
        <fullName evidence="1">Uncharacterized protein</fullName>
    </submittedName>
</protein>
<evidence type="ECO:0000313" key="4">
    <source>
        <dbReference type="EMBL" id="CAB4221214.1"/>
    </source>
</evidence>
<reference evidence="1" key="1">
    <citation type="submission" date="2020-04" db="EMBL/GenBank/DDBJ databases">
        <authorList>
            <person name="Chiriac C."/>
            <person name="Salcher M."/>
            <person name="Ghai R."/>
            <person name="Kavagutti S V."/>
        </authorList>
    </citation>
    <scope>NUCLEOTIDE SEQUENCE</scope>
</reference>
<proteinExistence type="predicted"/>
<name>A0A6J5P3V1_9CAUD</name>
<evidence type="ECO:0000313" key="3">
    <source>
        <dbReference type="EMBL" id="CAB4187011.1"/>
    </source>
</evidence>
<gene>
    <name evidence="3" type="ORF">UFOVP1146_357</name>
    <name evidence="4" type="ORF">UFOVP1638_208</name>
    <name evidence="1" type="ORF">UFOVP812_270</name>
    <name evidence="2" type="ORF">UFOVP818_295</name>
</gene>
<dbReference type="EMBL" id="LR796776">
    <property type="protein sequence ID" value="CAB4165759.1"/>
    <property type="molecule type" value="Genomic_DNA"/>
</dbReference>
<dbReference type="EMBL" id="LR797099">
    <property type="protein sequence ID" value="CAB4187011.1"/>
    <property type="molecule type" value="Genomic_DNA"/>
</dbReference>
<dbReference type="EMBL" id="LR797502">
    <property type="protein sequence ID" value="CAB4221214.1"/>
    <property type="molecule type" value="Genomic_DNA"/>
</dbReference>
<organism evidence="1">
    <name type="scientific">uncultured Caudovirales phage</name>
    <dbReference type="NCBI Taxonomy" id="2100421"/>
    <lineage>
        <taxon>Viruses</taxon>
        <taxon>Duplodnaviria</taxon>
        <taxon>Heunggongvirae</taxon>
        <taxon>Uroviricota</taxon>
        <taxon>Caudoviricetes</taxon>
        <taxon>Peduoviridae</taxon>
        <taxon>Maltschvirus</taxon>
        <taxon>Maltschvirus maltsch</taxon>
    </lineage>
</organism>
<evidence type="ECO:0000313" key="1">
    <source>
        <dbReference type="EMBL" id="CAB4164001.1"/>
    </source>
</evidence>
<accession>A0A6J5P3V1</accession>
<sequence>MSNTVKAVSMKTKKVVAPVEEFVAGQLAFHDIWDDGRGNSSTTTRVVLIRSLETGSKWGPDAVVVLEDGSLGIVSVSTLRHLPAVFKSATI</sequence>
<dbReference type="EMBL" id="LR796758">
    <property type="protein sequence ID" value="CAB4164001.1"/>
    <property type="molecule type" value="Genomic_DNA"/>
</dbReference>
<evidence type="ECO:0000313" key="2">
    <source>
        <dbReference type="EMBL" id="CAB4165759.1"/>
    </source>
</evidence>